<evidence type="ECO:0000313" key="2">
    <source>
        <dbReference type="Proteomes" id="UP000015605"/>
    </source>
</evidence>
<comment type="caution">
    <text evidence="1">The sequence shown here is derived from an EMBL/GenBank/DDBJ whole genome shotgun (WGS) entry which is preliminary data.</text>
</comment>
<dbReference type="Proteomes" id="UP000015605">
    <property type="component" value="Unassembled WGS sequence"/>
</dbReference>
<reference evidence="1 2" key="1">
    <citation type="journal article" date="2013" name="Genome Announc.">
        <title>Multiple genome sequences of Helicobacter pylori strains of diverse disease and antibiotic resistance backgrounds from Malaysia.</title>
        <authorList>
            <person name="Rehvathy V."/>
            <person name="Tan M.H."/>
            <person name="Gunaletchumy S.P."/>
            <person name="Teh X."/>
            <person name="Wang S."/>
            <person name="Baybayan P."/>
            <person name="Singh S."/>
            <person name="Ashby M."/>
            <person name="Kaakoush N.O."/>
            <person name="Mitchell H.M."/>
            <person name="Croft L.J."/>
            <person name="Goh K.L."/>
            <person name="Loke M.F."/>
            <person name="Vadivelu J."/>
        </authorList>
    </citation>
    <scope>NUCLEOTIDE SEQUENCE [LARGE SCALE GENOMIC DNA]</scope>
    <source>
        <strain evidence="1 2">UM114</strain>
    </source>
</reference>
<dbReference type="EMBL" id="AUSS01000036">
    <property type="protein sequence ID" value="EPZ92187.1"/>
    <property type="molecule type" value="Genomic_DNA"/>
</dbReference>
<organism evidence="1 2">
    <name type="scientific">Helicobacter pylori UM114</name>
    <dbReference type="NCBI Taxonomy" id="1355531"/>
    <lineage>
        <taxon>Bacteria</taxon>
        <taxon>Pseudomonadati</taxon>
        <taxon>Campylobacterota</taxon>
        <taxon>Epsilonproteobacteria</taxon>
        <taxon>Campylobacterales</taxon>
        <taxon>Helicobacteraceae</taxon>
        <taxon>Helicobacter</taxon>
    </lineage>
</organism>
<proteinExistence type="predicted"/>
<dbReference type="AlphaFoldDB" id="T0G851"/>
<accession>T0G851</accession>
<name>T0G851_HELPX</name>
<dbReference type="PATRIC" id="fig|1355531.3.peg.1708"/>
<sequence>MSFIIKRSLKTSFKSKRTAKKPKIKTGESLKVKLQTL</sequence>
<protein>
    <submittedName>
        <fullName evidence="1">Uncharacterized protein</fullName>
    </submittedName>
</protein>
<gene>
    <name evidence="1" type="ORF">N207_04675</name>
</gene>
<evidence type="ECO:0000313" key="1">
    <source>
        <dbReference type="EMBL" id="EPZ92187.1"/>
    </source>
</evidence>